<dbReference type="Gene3D" id="3.40.50.2300">
    <property type="match status" value="2"/>
</dbReference>
<evidence type="ECO:0000313" key="8">
    <source>
        <dbReference type="EMBL" id="CAB4929115.1"/>
    </source>
</evidence>
<evidence type="ECO:0000256" key="2">
    <source>
        <dbReference type="ARBA" id="ARBA00023125"/>
    </source>
</evidence>
<dbReference type="GO" id="GO:0000976">
    <property type="term" value="F:transcription cis-regulatory region binding"/>
    <property type="evidence" value="ECO:0007669"/>
    <property type="project" value="TreeGrafter"/>
</dbReference>
<dbReference type="CDD" id="cd06267">
    <property type="entry name" value="PBP1_LacI_sugar_binding-like"/>
    <property type="match status" value="1"/>
</dbReference>
<evidence type="ECO:0000259" key="4">
    <source>
        <dbReference type="PROSITE" id="PS50932"/>
    </source>
</evidence>
<dbReference type="GO" id="GO:0003700">
    <property type="term" value="F:DNA-binding transcription factor activity"/>
    <property type="evidence" value="ECO:0007669"/>
    <property type="project" value="TreeGrafter"/>
</dbReference>
<protein>
    <submittedName>
        <fullName evidence="9">Unannotated protein</fullName>
    </submittedName>
</protein>
<dbReference type="EMBL" id="CAFBLE010000012">
    <property type="protein sequence ID" value="CAB4874076.1"/>
    <property type="molecule type" value="Genomic_DNA"/>
</dbReference>
<dbReference type="SUPFAM" id="SSF53822">
    <property type="entry name" value="Periplasmic binding protein-like I"/>
    <property type="match status" value="1"/>
</dbReference>
<dbReference type="EMBL" id="CAFBMV010000009">
    <property type="protein sequence ID" value="CAB4929115.1"/>
    <property type="molecule type" value="Genomic_DNA"/>
</dbReference>
<keyword evidence="1" id="KW-0805">Transcription regulation</keyword>
<dbReference type="SMART" id="SM00354">
    <property type="entry name" value="HTH_LACI"/>
    <property type="match status" value="1"/>
</dbReference>
<dbReference type="PROSITE" id="PS50932">
    <property type="entry name" value="HTH_LACI_2"/>
    <property type="match status" value="1"/>
</dbReference>
<dbReference type="InterPro" id="IPR000843">
    <property type="entry name" value="HTH_LacI"/>
</dbReference>
<dbReference type="EMBL" id="CAEZZC010000010">
    <property type="protein sequence ID" value="CAB4751383.1"/>
    <property type="molecule type" value="Genomic_DNA"/>
</dbReference>
<dbReference type="SUPFAM" id="SSF47413">
    <property type="entry name" value="lambda repressor-like DNA-binding domains"/>
    <property type="match status" value="1"/>
</dbReference>
<gene>
    <name evidence="5" type="ORF">UFOPK2289_00310</name>
    <name evidence="6" type="ORF">UFOPK2822_00827</name>
    <name evidence="7" type="ORF">UFOPK3346_01211</name>
    <name evidence="8" type="ORF">UFOPK3670_01161</name>
    <name evidence="9" type="ORF">UFOPK4308_01207</name>
</gene>
<organism evidence="9">
    <name type="scientific">freshwater metagenome</name>
    <dbReference type="NCBI Taxonomy" id="449393"/>
    <lineage>
        <taxon>unclassified sequences</taxon>
        <taxon>metagenomes</taxon>
        <taxon>ecological metagenomes</taxon>
    </lineage>
</organism>
<dbReference type="Gene3D" id="1.10.260.40">
    <property type="entry name" value="lambda repressor-like DNA-binding domains"/>
    <property type="match status" value="1"/>
</dbReference>
<sequence>MATNKKVDATIDLVAKSAGVSRATVSRVVNGSAKVSPETEKAVRRAIAKHNFTPNVNARRLAGGRSGLVALVLEESSEEFFLNPFWGFVVQGFTSAITDAGMQALLLIRPKTGTEDSLFESLRVAQVDGMALFSWHRPVKSFEKSIPANMAVVFGGDLGGSEKFAYVDVDNVKGGYLATKHLIAQGCKNIVTITGDLKLQSGRDRLEGFEKAMTEAGRTITSVAILNGDYSMSRGEALTRELIKNKVKFDGIVAGNDLSGVGAVNALLQKGFKVPEDVKVIGFDDSPVAARSNPALSSIYQPTRELGAEVAHTLIAILAGKKPEKKMLPVKLVVRASTAKK</sequence>
<dbReference type="PANTHER" id="PTHR30146:SF109">
    <property type="entry name" value="HTH-TYPE TRANSCRIPTIONAL REGULATOR GALS"/>
    <property type="match status" value="1"/>
</dbReference>
<dbReference type="CDD" id="cd01392">
    <property type="entry name" value="HTH_LacI"/>
    <property type="match status" value="1"/>
</dbReference>
<evidence type="ECO:0000313" key="6">
    <source>
        <dbReference type="EMBL" id="CAB4751383.1"/>
    </source>
</evidence>
<evidence type="ECO:0000256" key="1">
    <source>
        <dbReference type="ARBA" id="ARBA00023015"/>
    </source>
</evidence>
<keyword evidence="3" id="KW-0804">Transcription</keyword>
<name>A0A6J7UAP7_9ZZZZ</name>
<dbReference type="EMBL" id="CAFBQL010000009">
    <property type="protein sequence ID" value="CAB5062432.1"/>
    <property type="molecule type" value="Genomic_DNA"/>
</dbReference>
<dbReference type="InterPro" id="IPR010982">
    <property type="entry name" value="Lambda_DNA-bd_dom_sf"/>
</dbReference>
<accession>A0A6J7UAP7</accession>
<dbReference type="Pfam" id="PF00356">
    <property type="entry name" value="LacI"/>
    <property type="match status" value="1"/>
</dbReference>
<proteinExistence type="predicted"/>
<feature type="domain" description="HTH lacI-type" evidence="4">
    <location>
        <begin position="9"/>
        <end position="63"/>
    </location>
</feature>
<dbReference type="AlphaFoldDB" id="A0A6J7UAP7"/>
<dbReference type="InterPro" id="IPR028082">
    <property type="entry name" value="Peripla_BP_I"/>
</dbReference>
<evidence type="ECO:0000313" key="9">
    <source>
        <dbReference type="EMBL" id="CAB5062432.1"/>
    </source>
</evidence>
<evidence type="ECO:0000313" key="7">
    <source>
        <dbReference type="EMBL" id="CAB4874076.1"/>
    </source>
</evidence>
<dbReference type="InterPro" id="IPR046335">
    <property type="entry name" value="LacI/GalR-like_sensor"/>
</dbReference>
<reference evidence="9" key="1">
    <citation type="submission" date="2020-05" db="EMBL/GenBank/DDBJ databases">
        <authorList>
            <person name="Chiriac C."/>
            <person name="Salcher M."/>
            <person name="Ghai R."/>
            <person name="Kavagutti S V."/>
        </authorList>
    </citation>
    <scope>NUCLEOTIDE SEQUENCE</scope>
</reference>
<dbReference type="EMBL" id="CAEZWT010000005">
    <property type="protein sequence ID" value="CAB4658308.1"/>
    <property type="molecule type" value="Genomic_DNA"/>
</dbReference>
<keyword evidence="2" id="KW-0238">DNA-binding</keyword>
<evidence type="ECO:0000313" key="5">
    <source>
        <dbReference type="EMBL" id="CAB4658308.1"/>
    </source>
</evidence>
<evidence type="ECO:0000256" key="3">
    <source>
        <dbReference type="ARBA" id="ARBA00023163"/>
    </source>
</evidence>
<dbReference type="Pfam" id="PF13377">
    <property type="entry name" value="Peripla_BP_3"/>
    <property type="match status" value="1"/>
</dbReference>
<dbReference type="PANTHER" id="PTHR30146">
    <property type="entry name" value="LACI-RELATED TRANSCRIPTIONAL REPRESSOR"/>
    <property type="match status" value="1"/>
</dbReference>